<reference evidence="13" key="1">
    <citation type="journal article" date="2021" name="PeerJ">
        <title>Extensive microbial diversity within the chicken gut microbiome revealed by metagenomics and culture.</title>
        <authorList>
            <person name="Gilroy R."/>
            <person name="Ravi A."/>
            <person name="Getino M."/>
            <person name="Pursley I."/>
            <person name="Horton D.L."/>
            <person name="Alikhan N.F."/>
            <person name="Baker D."/>
            <person name="Gharbi K."/>
            <person name="Hall N."/>
            <person name="Watson M."/>
            <person name="Adriaenssens E.M."/>
            <person name="Foster-Nyarko E."/>
            <person name="Jarju S."/>
            <person name="Secka A."/>
            <person name="Antonio M."/>
            <person name="Oren A."/>
            <person name="Chaudhuri R.R."/>
            <person name="La Ragione R."/>
            <person name="Hildebrand F."/>
            <person name="Pallen M.J."/>
        </authorList>
    </citation>
    <scope>NUCLEOTIDE SEQUENCE</scope>
    <source>
        <strain evidence="13">9264</strain>
    </source>
</reference>
<organism evidence="13 14">
    <name type="scientific">Candidatus Paenalcaligenes intestinipullorum</name>
    <dbReference type="NCBI Taxonomy" id="2838718"/>
    <lineage>
        <taxon>Bacteria</taxon>
        <taxon>Pseudomonadati</taxon>
        <taxon>Pseudomonadota</taxon>
        <taxon>Betaproteobacteria</taxon>
        <taxon>Burkholderiales</taxon>
        <taxon>Alcaligenaceae</taxon>
        <taxon>Paenalcaligenes</taxon>
    </lineage>
</organism>
<evidence type="ECO:0000256" key="9">
    <source>
        <dbReference type="ARBA" id="ARBA00050776"/>
    </source>
</evidence>
<keyword evidence="10" id="KW-0963">Cytoplasm</keyword>
<evidence type="ECO:0000256" key="11">
    <source>
        <dbReference type="RuleBase" id="RU004504"/>
    </source>
</evidence>
<name>A0A9D2RL60_9BURK</name>
<dbReference type="PANTHER" id="PTHR11601">
    <property type="entry name" value="CYSTEINE DESULFURYLASE FAMILY MEMBER"/>
    <property type="match status" value="1"/>
</dbReference>
<dbReference type="PROSITE" id="PS00595">
    <property type="entry name" value="AA_TRANSFER_CLASS_5"/>
    <property type="match status" value="1"/>
</dbReference>
<keyword evidence="4 10" id="KW-0001">2Fe-2S</keyword>
<comment type="cofactor">
    <cofactor evidence="1 10 11">
        <name>pyridoxal 5'-phosphate</name>
        <dbReference type="ChEBI" id="CHEBI:597326"/>
    </cofactor>
</comment>
<feature type="binding site" evidence="10">
    <location>
        <position position="240"/>
    </location>
    <ligand>
        <name>pyridoxal 5'-phosphate</name>
        <dbReference type="ChEBI" id="CHEBI:597326"/>
    </ligand>
</feature>
<accession>A0A9D2RL60</accession>
<comment type="catalytic activity">
    <reaction evidence="9 10">
        <text>(sulfur carrier)-H + L-cysteine = (sulfur carrier)-SH + L-alanine</text>
        <dbReference type="Rhea" id="RHEA:43892"/>
        <dbReference type="Rhea" id="RHEA-COMP:14737"/>
        <dbReference type="Rhea" id="RHEA-COMP:14739"/>
        <dbReference type="ChEBI" id="CHEBI:29917"/>
        <dbReference type="ChEBI" id="CHEBI:35235"/>
        <dbReference type="ChEBI" id="CHEBI:57972"/>
        <dbReference type="ChEBI" id="CHEBI:64428"/>
        <dbReference type="EC" id="2.8.1.7"/>
    </reaction>
</comment>
<evidence type="ECO:0000256" key="8">
    <source>
        <dbReference type="ARBA" id="ARBA00023014"/>
    </source>
</evidence>
<protein>
    <recommendedName>
        <fullName evidence="10">Cysteine desulfurase IscS</fullName>
        <ecNumber evidence="10">2.8.1.7</ecNumber>
    </recommendedName>
</protein>
<dbReference type="InterPro" id="IPR016454">
    <property type="entry name" value="Cysteine_dSase"/>
</dbReference>
<evidence type="ECO:0000313" key="14">
    <source>
        <dbReference type="Proteomes" id="UP000823889"/>
    </source>
</evidence>
<evidence type="ECO:0000259" key="12">
    <source>
        <dbReference type="Pfam" id="PF00266"/>
    </source>
</evidence>
<evidence type="ECO:0000256" key="6">
    <source>
        <dbReference type="ARBA" id="ARBA00022898"/>
    </source>
</evidence>
<dbReference type="SUPFAM" id="SSF53383">
    <property type="entry name" value="PLP-dependent transferases"/>
    <property type="match status" value="1"/>
</dbReference>
<comment type="pathway">
    <text evidence="10">Cofactor biosynthesis; iron-sulfur cluster biosynthesis.</text>
</comment>
<comment type="subunit">
    <text evidence="10">Homodimer. Forms a heterotetramer with IscU, interacts with other sulfur acceptors.</text>
</comment>
<dbReference type="HAMAP" id="MF_00331">
    <property type="entry name" value="Cys_desulf_IscS"/>
    <property type="match status" value="1"/>
</dbReference>
<dbReference type="Gene3D" id="3.40.640.10">
    <property type="entry name" value="Type I PLP-dependent aspartate aminotransferase-like (Major domain)"/>
    <property type="match status" value="1"/>
</dbReference>
<keyword evidence="8 10" id="KW-0411">Iron-sulfur</keyword>
<dbReference type="GO" id="GO:0051537">
    <property type="term" value="F:2 iron, 2 sulfur cluster binding"/>
    <property type="evidence" value="ECO:0007669"/>
    <property type="project" value="UniProtKB-UniRule"/>
</dbReference>
<keyword evidence="6 10" id="KW-0663">Pyridoxal phosphate</keyword>
<feature type="modified residue" description="N6-(pyridoxal phosphate)lysine" evidence="10">
    <location>
        <position position="203"/>
    </location>
</feature>
<evidence type="ECO:0000256" key="2">
    <source>
        <dbReference type="ARBA" id="ARBA00006490"/>
    </source>
</evidence>
<feature type="binding site" evidence="10">
    <location>
        <position position="180"/>
    </location>
    <ligand>
        <name>pyridoxal 5'-phosphate</name>
        <dbReference type="ChEBI" id="CHEBI:597326"/>
    </ligand>
</feature>
<feature type="binding site" evidence="10">
    <location>
        <begin position="72"/>
        <end position="73"/>
    </location>
    <ligand>
        <name>pyridoxal 5'-phosphate</name>
        <dbReference type="ChEBI" id="CHEBI:597326"/>
    </ligand>
</feature>
<dbReference type="Pfam" id="PF00266">
    <property type="entry name" value="Aminotran_5"/>
    <property type="match status" value="1"/>
</dbReference>
<comment type="subcellular location">
    <subcellularLocation>
        <location evidence="10">Cytoplasm</location>
    </subcellularLocation>
</comment>
<dbReference type="AlphaFoldDB" id="A0A9D2RL60"/>
<dbReference type="PIRSF" id="PIRSF005572">
    <property type="entry name" value="NifS"/>
    <property type="match status" value="1"/>
</dbReference>
<feature type="active site" description="Cysteine persulfide intermediate" evidence="10">
    <location>
        <position position="325"/>
    </location>
</feature>
<comment type="caution">
    <text evidence="13">The sequence shown here is derived from an EMBL/GenBank/DDBJ whole genome shotgun (WGS) entry which is preliminary data.</text>
</comment>
<dbReference type="GO" id="GO:0031071">
    <property type="term" value="F:cysteine desulfurase activity"/>
    <property type="evidence" value="ECO:0007669"/>
    <property type="project" value="UniProtKB-UniRule"/>
</dbReference>
<keyword evidence="7 10" id="KW-0408">Iron</keyword>
<dbReference type="FunFam" id="3.40.640.10:FF:000003">
    <property type="entry name" value="Cysteine desulfurase IscS"/>
    <property type="match status" value="1"/>
</dbReference>
<dbReference type="InterPro" id="IPR015424">
    <property type="entry name" value="PyrdxlP-dep_Trfase"/>
</dbReference>
<proteinExistence type="inferred from homology"/>
<feature type="binding site" description="via persulfide group" evidence="10">
    <location>
        <position position="325"/>
    </location>
    <ligand>
        <name>[2Fe-2S] cluster</name>
        <dbReference type="ChEBI" id="CHEBI:190135"/>
        <note>ligand shared with IscU</note>
    </ligand>
</feature>
<evidence type="ECO:0000313" key="13">
    <source>
        <dbReference type="EMBL" id="HJD44541.1"/>
    </source>
</evidence>
<sequence>MKPIYLDYAATTPIDERVLTEMLPWLRNNFGNPASSSHAYGWEAEEAVEKARAQVAATIGAQPRDVVWTSGATEANNLALKGAAQAYAQRGKHILTPVTEHKAVLDTCQHLETLGFEVEYLPVQADGLLSIDTLAAHIRPDTILVSVMLVNNEIGVIQDIPAIGALCQQHQIVFHVDAAQAVGKLPIDVEAMQVDLLSMSAHKAYGPKGIGALYVRRRPRVQLTAQIHGGGHERGLRSGTLPTHQIVGMGKAFELANSLRDDEVARIRELADMLRSALLALPGIYVNGSLTQRVPHNLNLSFDGIEGEALMLDLDQLALSSGSACSSASLAPSYVLKALGRSDQQAHSSLRISIGRFTTLAELEQAIAAIKHSVQRLRDLSPFWPTSTSEHTPTGHHDAAQP</sequence>
<evidence type="ECO:0000256" key="4">
    <source>
        <dbReference type="ARBA" id="ARBA00022714"/>
    </source>
</evidence>
<keyword evidence="3 10" id="KW-0808">Transferase</keyword>
<dbReference type="PANTHER" id="PTHR11601:SF34">
    <property type="entry name" value="CYSTEINE DESULFURASE"/>
    <property type="match status" value="1"/>
</dbReference>
<feature type="binding site" evidence="10">
    <location>
        <position position="152"/>
    </location>
    <ligand>
        <name>pyridoxal 5'-phosphate</name>
        <dbReference type="ChEBI" id="CHEBI:597326"/>
    </ligand>
</feature>
<dbReference type="Proteomes" id="UP000823889">
    <property type="component" value="Unassembled WGS sequence"/>
</dbReference>
<dbReference type="InterPro" id="IPR020578">
    <property type="entry name" value="Aminotrans_V_PyrdxlP_BS"/>
</dbReference>
<reference evidence="13" key="2">
    <citation type="submission" date="2021-04" db="EMBL/GenBank/DDBJ databases">
        <authorList>
            <person name="Gilroy R."/>
        </authorList>
    </citation>
    <scope>NUCLEOTIDE SEQUENCE</scope>
    <source>
        <strain evidence="13">9264</strain>
    </source>
</reference>
<evidence type="ECO:0000256" key="5">
    <source>
        <dbReference type="ARBA" id="ARBA00022723"/>
    </source>
</evidence>
<evidence type="ECO:0000256" key="7">
    <source>
        <dbReference type="ARBA" id="ARBA00023004"/>
    </source>
</evidence>
<feature type="binding site" evidence="10">
    <location>
        <begin position="200"/>
        <end position="202"/>
    </location>
    <ligand>
        <name>pyridoxal 5'-phosphate</name>
        <dbReference type="ChEBI" id="CHEBI:597326"/>
    </ligand>
</feature>
<evidence type="ECO:0000256" key="1">
    <source>
        <dbReference type="ARBA" id="ARBA00001933"/>
    </source>
</evidence>
<comment type="function">
    <text evidence="10">Master enzyme that delivers sulfur to a number of partners involved in Fe-S cluster assembly, tRNA modification or cofactor biosynthesis. Catalyzes the removal of elemental sulfur atoms from cysteine to produce alanine. Functions as a sulfur delivery protein for Fe-S cluster synthesis onto IscU, an Fe-S scaffold assembly protein, as well as other S acceptor proteins.</text>
</comment>
<dbReference type="GO" id="GO:0030170">
    <property type="term" value="F:pyridoxal phosphate binding"/>
    <property type="evidence" value="ECO:0007669"/>
    <property type="project" value="UniProtKB-UniRule"/>
</dbReference>
<dbReference type="GO" id="GO:1990221">
    <property type="term" value="C:L-cysteine desulfurase complex"/>
    <property type="evidence" value="ECO:0007669"/>
    <property type="project" value="UniProtKB-ARBA"/>
</dbReference>
<evidence type="ECO:0000256" key="3">
    <source>
        <dbReference type="ARBA" id="ARBA00022679"/>
    </source>
</evidence>
<gene>
    <name evidence="10" type="primary">iscS</name>
    <name evidence="13" type="ORF">H9906_05890</name>
</gene>
<dbReference type="GO" id="GO:0046872">
    <property type="term" value="F:metal ion binding"/>
    <property type="evidence" value="ECO:0007669"/>
    <property type="project" value="UniProtKB-KW"/>
</dbReference>
<dbReference type="EMBL" id="DWUQ01000120">
    <property type="protein sequence ID" value="HJD44541.1"/>
    <property type="molecule type" value="Genomic_DNA"/>
</dbReference>
<dbReference type="NCBIfam" id="NF010611">
    <property type="entry name" value="PRK14012.1"/>
    <property type="match status" value="1"/>
</dbReference>
<keyword evidence="5 10" id="KW-0479">Metal-binding</keyword>
<feature type="domain" description="Aminotransferase class V" evidence="12">
    <location>
        <begin position="4"/>
        <end position="365"/>
    </location>
</feature>
<dbReference type="Gene3D" id="3.90.1150.10">
    <property type="entry name" value="Aspartate Aminotransferase, domain 1"/>
    <property type="match status" value="1"/>
</dbReference>
<dbReference type="InterPro" id="IPR000192">
    <property type="entry name" value="Aminotrans_V_dom"/>
</dbReference>
<dbReference type="EC" id="2.8.1.7" evidence="10"/>
<comment type="similarity">
    <text evidence="2 10">Belongs to the class-V pyridoxal-phosphate-dependent aminotransferase family. NifS/IscS subfamily.</text>
</comment>
<evidence type="ECO:0000256" key="10">
    <source>
        <dbReference type="HAMAP-Rule" id="MF_00331"/>
    </source>
</evidence>
<dbReference type="InterPro" id="IPR015422">
    <property type="entry name" value="PyrdxlP-dep_Trfase_small"/>
</dbReference>
<dbReference type="InterPro" id="IPR010240">
    <property type="entry name" value="Cys_deSase_IscS"/>
</dbReference>
<dbReference type="GO" id="GO:0044571">
    <property type="term" value="P:[2Fe-2S] cluster assembly"/>
    <property type="evidence" value="ECO:0007669"/>
    <property type="project" value="UniProtKB-UniRule"/>
</dbReference>
<dbReference type="InterPro" id="IPR015421">
    <property type="entry name" value="PyrdxlP-dep_Trfase_major"/>
</dbReference>